<dbReference type="eggNOG" id="ENOG5032SJY">
    <property type="taxonomic scope" value="Bacteria"/>
</dbReference>
<keyword evidence="2" id="KW-1185">Reference proteome</keyword>
<dbReference type="OrthoDB" id="2043960at2"/>
<reference evidence="1 2" key="1">
    <citation type="submission" date="2010-07" db="EMBL/GenBank/DDBJ databases">
        <title>The draft genome of Paenibacillus curdlanolyticus YK9.</title>
        <authorList>
            <consortium name="US DOE Joint Genome Institute (JGI-PGF)"/>
            <person name="Lucas S."/>
            <person name="Copeland A."/>
            <person name="Lapidus A."/>
            <person name="Cheng J.-F."/>
            <person name="Bruce D."/>
            <person name="Goodwin L."/>
            <person name="Pitluck S."/>
            <person name="Land M.L."/>
            <person name="Hauser L."/>
            <person name="Chang Y.-J."/>
            <person name="Jeffries C."/>
            <person name="Anderson I.J."/>
            <person name="Johnson E."/>
            <person name="Loganathan U."/>
            <person name="Mulhopadhyay B."/>
            <person name="Kyrpides N."/>
            <person name="Woyke T.J."/>
        </authorList>
    </citation>
    <scope>NUCLEOTIDE SEQUENCE [LARGE SCALE GENOMIC DNA]</scope>
    <source>
        <strain evidence="1 2">YK9</strain>
    </source>
</reference>
<dbReference type="STRING" id="717606.PaecuDRAFT_3129"/>
<sequence length="148" mass="15781">MANTGVFPVHNNIFKIGINGRASVAPADMATIKDLENFAPSIDGNTEEWYAMDQAGWVRRAVTGKALTISFSGKRHYGDPGNDYIAGLMLGTGQEVETVLEWTMPSGAKLKMDCVINVTTPAGGDSTNIDGLEFELLSDGKPTFTPGP</sequence>
<name>E0IBU0_9BACL</name>
<accession>E0IBU0</accession>
<dbReference type="EMBL" id="AEDD01000008">
    <property type="protein sequence ID" value="EFM10170.1"/>
    <property type="molecule type" value="Genomic_DNA"/>
</dbReference>
<protein>
    <recommendedName>
        <fullName evidence="3">XkdM protein, phage-like element PBSX</fullName>
    </recommendedName>
</protein>
<dbReference type="Proteomes" id="UP000005387">
    <property type="component" value="Unassembled WGS sequence"/>
</dbReference>
<dbReference type="RefSeq" id="WP_006039117.1">
    <property type="nucleotide sequence ID" value="NZ_AEDD01000008.1"/>
</dbReference>
<proteinExistence type="predicted"/>
<organism evidence="1 2">
    <name type="scientific">Paenibacillus curdlanolyticus YK9</name>
    <dbReference type="NCBI Taxonomy" id="717606"/>
    <lineage>
        <taxon>Bacteria</taxon>
        <taxon>Bacillati</taxon>
        <taxon>Bacillota</taxon>
        <taxon>Bacilli</taxon>
        <taxon>Bacillales</taxon>
        <taxon>Paenibacillaceae</taxon>
        <taxon>Paenibacillus</taxon>
    </lineage>
</organism>
<gene>
    <name evidence="1" type="ORF">PaecuDRAFT_3129</name>
</gene>
<dbReference type="AlphaFoldDB" id="E0IBU0"/>
<evidence type="ECO:0000313" key="1">
    <source>
        <dbReference type="EMBL" id="EFM10170.1"/>
    </source>
</evidence>
<dbReference type="NCBIfam" id="NF047353">
    <property type="entry name" value="tube_lmo2291"/>
    <property type="match status" value="1"/>
</dbReference>
<evidence type="ECO:0000313" key="2">
    <source>
        <dbReference type="Proteomes" id="UP000005387"/>
    </source>
</evidence>
<evidence type="ECO:0008006" key="3">
    <source>
        <dbReference type="Google" id="ProtNLM"/>
    </source>
</evidence>